<reference evidence="1 2" key="2">
    <citation type="submission" date="2021-10" db="EMBL/GenBank/DDBJ databases">
        <authorList>
            <person name="Piombo E."/>
        </authorList>
    </citation>
    <scope>NUCLEOTIDE SEQUENCE [LARGE SCALE GENOMIC DNA]</scope>
</reference>
<comment type="caution">
    <text evidence="1">The sequence shown here is derived from an EMBL/GenBank/DDBJ whole genome shotgun (WGS) entry which is preliminary data.</text>
</comment>
<evidence type="ECO:0000313" key="2">
    <source>
        <dbReference type="Proteomes" id="UP000775872"/>
    </source>
</evidence>
<organism evidence="1 2">
    <name type="scientific">Clonostachys solani</name>
    <dbReference type="NCBI Taxonomy" id="160281"/>
    <lineage>
        <taxon>Eukaryota</taxon>
        <taxon>Fungi</taxon>
        <taxon>Dikarya</taxon>
        <taxon>Ascomycota</taxon>
        <taxon>Pezizomycotina</taxon>
        <taxon>Sordariomycetes</taxon>
        <taxon>Hypocreomycetidae</taxon>
        <taxon>Hypocreales</taxon>
        <taxon>Bionectriaceae</taxon>
        <taxon>Clonostachys</taxon>
    </lineage>
</organism>
<name>A0A9N9W946_9HYPO</name>
<evidence type="ECO:0000313" key="1">
    <source>
        <dbReference type="EMBL" id="CAH0045799.1"/>
    </source>
</evidence>
<dbReference type="Proteomes" id="UP000775872">
    <property type="component" value="Unassembled WGS sequence"/>
</dbReference>
<protein>
    <submittedName>
        <fullName evidence="1">Uncharacterized protein</fullName>
    </submittedName>
</protein>
<accession>A0A9N9W946</accession>
<gene>
    <name evidence="1" type="ORF">CSOL1703_00012430</name>
</gene>
<keyword evidence="2" id="KW-1185">Reference proteome</keyword>
<dbReference type="OrthoDB" id="5146104at2759"/>
<dbReference type="EMBL" id="CABFOC020000013">
    <property type="protein sequence ID" value="CAH0045799.1"/>
    <property type="molecule type" value="Genomic_DNA"/>
</dbReference>
<sequence>MAEHQNPTEPQEPAKPQKPWILDLPNELLTEILELYAASLEPTMPVIFTCRRFYQVGLPIHHQRLKLSSSELSPLKDRMKVLERRLQEGPTLGPYCRDLCIYSNDTEETDTDSSDRVDSGSDDSYLDDNFWPNSGSNDIDLTYNPDNFPFLRNIASHLPKVNSLEIDGCLEIDGESYCPKNKDTWNLFRFCVASMPSLRTVSLRRHFSGELEVHKVLDALKGTSVRRLTLNGDASSNSSIEELTSRYSLIRIKDFGPSCITELILKMHDERPEATGCLLGNWPQPLTRLTIKNSYLKSTYMDLPMLGPMLEKHKDTLVKLSIDTLSSEEGRGKLCDFSAFRALEELELAMYQIVAHWPAEFGEKEYGLLLPPNLSVFKLIITGICKDNYDHFDDQAGSWLRGFAKAAVRQKIPLRKIAIDVPVLLGKRNKMNSFLVWHKEDAPEIDIFWDRIEALEKDLGSMGIKVTY</sequence>
<reference evidence="2" key="1">
    <citation type="submission" date="2019-06" db="EMBL/GenBank/DDBJ databases">
        <authorList>
            <person name="Broberg M."/>
        </authorList>
    </citation>
    <scope>NUCLEOTIDE SEQUENCE [LARGE SCALE GENOMIC DNA]</scope>
</reference>
<dbReference type="AlphaFoldDB" id="A0A9N9W946"/>
<proteinExistence type="predicted"/>